<dbReference type="Proteomes" id="UP000054928">
    <property type="component" value="Unassembled WGS sequence"/>
</dbReference>
<sequence>MFALDKASEIYLSSEPDFYANLLAQKVRNRCSFNAWKLYADGTHARCQIRSPGSDVSTSFKKRENFALFRRSHAHHLFLKSSLTVQ</sequence>
<dbReference type="GeneID" id="59052950"/>
<evidence type="ECO:0000313" key="2">
    <source>
        <dbReference type="Proteomes" id="UP000054928"/>
    </source>
</evidence>
<dbReference type="RefSeq" id="XP_036263471.1">
    <property type="nucleotide sequence ID" value="XM_036407226.1"/>
</dbReference>
<dbReference type="AlphaFoldDB" id="A0A0P1B3X1"/>
<dbReference type="EMBL" id="CCYD01003042">
    <property type="protein sequence ID" value="CEG48783.1"/>
    <property type="molecule type" value="Genomic_DNA"/>
</dbReference>
<protein>
    <submittedName>
        <fullName evidence="1">Uncharacterized protein</fullName>
    </submittedName>
</protein>
<evidence type="ECO:0000313" key="1">
    <source>
        <dbReference type="EMBL" id="CEG48783.1"/>
    </source>
</evidence>
<organism evidence="1 2">
    <name type="scientific">Plasmopara halstedii</name>
    <name type="common">Downy mildew of sunflower</name>
    <dbReference type="NCBI Taxonomy" id="4781"/>
    <lineage>
        <taxon>Eukaryota</taxon>
        <taxon>Sar</taxon>
        <taxon>Stramenopiles</taxon>
        <taxon>Oomycota</taxon>
        <taxon>Peronosporomycetes</taxon>
        <taxon>Peronosporales</taxon>
        <taxon>Peronosporaceae</taxon>
        <taxon>Plasmopara</taxon>
    </lineage>
</organism>
<name>A0A0P1B3X1_PLAHL</name>
<proteinExistence type="predicted"/>
<reference evidence="2" key="1">
    <citation type="submission" date="2014-09" db="EMBL/GenBank/DDBJ databases">
        <authorList>
            <person name="Sharma Rahul"/>
            <person name="Thines Marco"/>
        </authorList>
    </citation>
    <scope>NUCLEOTIDE SEQUENCE [LARGE SCALE GENOMIC DNA]</scope>
</reference>
<accession>A0A0P1B3X1</accession>
<keyword evidence="2" id="KW-1185">Reference proteome</keyword>